<evidence type="ECO:0000259" key="3">
    <source>
        <dbReference type="Pfam" id="PF07728"/>
    </source>
</evidence>
<feature type="domain" description="CbbQ/NirQ/NorQ C-terminal" evidence="4">
    <location>
        <begin position="116"/>
        <end position="173"/>
    </location>
</feature>
<dbReference type="AlphaFoldDB" id="A0A383A3V8"/>
<reference evidence="5" key="1">
    <citation type="submission" date="2018-05" db="EMBL/GenBank/DDBJ databases">
        <authorList>
            <person name="Lanie J.A."/>
            <person name="Ng W.-L."/>
            <person name="Kazmierczak K.M."/>
            <person name="Andrzejewski T.M."/>
            <person name="Davidsen T.M."/>
            <person name="Wayne K.J."/>
            <person name="Tettelin H."/>
            <person name="Glass J.I."/>
            <person name="Rusch D."/>
            <person name="Podicherti R."/>
            <person name="Tsui H.-C.T."/>
            <person name="Winkler M.E."/>
        </authorList>
    </citation>
    <scope>NUCLEOTIDE SEQUENCE</scope>
</reference>
<name>A0A383A3V8_9ZZZZ</name>
<dbReference type="SUPFAM" id="SSF52540">
    <property type="entry name" value="P-loop containing nucleoside triphosphate hydrolases"/>
    <property type="match status" value="1"/>
</dbReference>
<sequence>DGETKFNLGPVAIAMERGAVLLLDEVDLASNKIMCLQPVLEGNGIYVKKINRYIKPAKGFTVIATANTKGRGSDDGKFIGTNILNEAFLERFPITMEQPYPALSVEKKIVLGSMEKYGKVDEDFADKLVTWAEVIRKTYFEGAVDELISTRRLDHIVKAYTIFKDKLKAIEMCTNRFDEDTKTSFIDLYSKVDAGVDLDEEVSEEDVEEEKEEDSDLPY</sequence>
<evidence type="ECO:0008006" key="6">
    <source>
        <dbReference type="Google" id="ProtNLM"/>
    </source>
</evidence>
<proteinExistence type="inferred from homology"/>
<dbReference type="GO" id="GO:0016887">
    <property type="term" value="F:ATP hydrolysis activity"/>
    <property type="evidence" value="ECO:0007669"/>
    <property type="project" value="InterPro"/>
</dbReference>
<evidence type="ECO:0000256" key="2">
    <source>
        <dbReference type="SAM" id="MobiDB-lite"/>
    </source>
</evidence>
<evidence type="ECO:0000256" key="1">
    <source>
        <dbReference type="ARBA" id="ARBA00009417"/>
    </source>
</evidence>
<evidence type="ECO:0000313" key="5">
    <source>
        <dbReference type="EMBL" id="SVE02497.1"/>
    </source>
</evidence>
<dbReference type="GO" id="GO:0005524">
    <property type="term" value="F:ATP binding"/>
    <property type="evidence" value="ECO:0007669"/>
    <property type="project" value="InterPro"/>
</dbReference>
<dbReference type="InterPro" id="IPR027417">
    <property type="entry name" value="P-loop_NTPase"/>
</dbReference>
<accession>A0A383A3V8</accession>
<gene>
    <name evidence="5" type="ORF">METZ01_LOCUS455351</name>
</gene>
<dbReference type="InterPro" id="IPR013615">
    <property type="entry name" value="CbbQ_C"/>
</dbReference>
<evidence type="ECO:0000259" key="4">
    <source>
        <dbReference type="Pfam" id="PF08406"/>
    </source>
</evidence>
<organism evidence="5">
    <name type="scientific">marine metagenome</name>
    <dbReference type="NCBI Taxonomy" id="408172"/>
    <lineage>
        <taxon>unclassified sequences</taxon>
        <taxon>metagenomes</taxon>
        <taxon>ecological metagenomes</taxon>
    </lineage>
</organism>
<protein>
    <recommendedName>
        <fullName evidence="6">ATPase dynein-related AAA domain-containing protein</fullName>
    </recommendedName>
</protein>
<comment type="similarity">
    <text evidence="1">Belongs to the CbbQ/NirQ/NorQ/GpvN family.</text>
</comment>
<feature type="non-terminal residue" evidence="5">
    <location>
        <position position="1"/>
    </location>
</feature>
<dbReference type="InterPro" id="IPR011704">
    <property type="entry name" value="ATPase_dyneun-rel_AAA"/>
</dbReference>
<dbReference type="Gene3D" id="3.40.50.300">
    <property type="entry name" value="P-loop containing nucleotide triphosphate hydrolases"/>
    <property type="match status" value="1"/>
</dbReference>
<dbReference type="Pfam" id="PF07728">
    <property type="entry name" value="AAA_5"/>
    <property type="match status" value="1"/>
</dbReference>
<feature type="region of interest" description="Disordered" evidence="2">
    <location>
        <begin position="197"/>
        <end position="219"/>
    </location>
</feature>
<dbReference type="EMBL" id="UINC01189006">
    <property type="protein sequence ID" value="SVE02497.1"/>
    <property type="molecule type" value="Genomic_DNA"/>
</dbReference>
<feature type="domain" description="ATPase dynein-related AAA" evidence="3">
    <location>
        <begin position="2"/>
        <end position="73"/>
    </location>
</feature>
<dbReference type="Pfam" id="PF08406">
    <property type="entry name" value="CbbQ_C"/>
    <property type="match status" value="1"/>
</dbReference>